<proteinExistence type="predicted"/>
<gene>
    <name evidence="2" type="primary">B1267B06.9</name>
</gene>
<evidence type="ECO:0000256" key="1">
    <source>
        <dbReference type="SAM" id="MobiDB-lite"/>
    </source>
</evidence>
<dbReference type="AlphaFoldDB" id="Q6EP53"/>
<feature type="compositionally biased region" description="Low complexity" evidence="1">
    <location>
        <begin position="131"/>
        <end position="141"/>
    </location>
</feature>
<name>Q6EP53_ORYSJ</name>
<feature type="compositionally biased region" description="Basic residues" evidence="1">
    <location>
        <begin position="57"/>
        <end position="70"/>
    </location>
</feature>
<reference evidence="3" key="2">
    <citation type="journal article" date="2008" name="Nucleic Acids Res.">
        <title>The rice annotation project database (RAP-DB): 2008 update.</title>
        <authorList>
            <consortium name="The rice annotation project (RAP)"/>
        </authorList>
    </citation>
    <scope>GENOME REANNOTATION</scope>
    <source>
        <strain evidence="3">cv. Nipponbare</strain>
    </source>
</reference>
<reference evidence="3" key="1">
    <citation type="journal article" date="2005" name="Nature">
        <title>The map-based sequence of the rice genome.</title>
        <authorList>
            <consortium name="International rice genome sequencing project (IRGSP)"/>
            <person name="Matsumoto T."/>
            <person name="Wu J."/>
            <person name="Kanamori H."/>
            <person name="Katayose Y."/>
            <person name="Fujisawa M."/>
            <person name="Namiki N."/>
            <person name="Mizuno H."/>
            <person name="Yamamoto K."/>
            <person name="Antonio B.A."/>
            <person name="Baba T."/>
            <person name="Sakata K."/>
            <person name="Nagamura Y."/>
            <person name="Aoki H."/>
            <person name="Arikawa K."/>
            <person name="Arita K."/>
            <person name="Bito T."/>
            <person name="Chiden Y."/>
            <person name="Fujitsuka N."/>
            <person name="Fukunaka R."/>
            <person name="Hamada M."/>
            <person name="Harada C."/>
            <person name="Hayashi A."/>
            <person name="Hijishita S."/>
            <person name="Honda M."/>
            <person name="Hosokawa S."/>
            <person name="Ichikawa Y."/>
            <person name="Idonuma A."/>
            <person name="Iijima M."/>
            <person name="Ikeda M."/>
            <person name="Ikeno M."/>
            <person name="Ito K."/>
            <person name="Ito S."/>
            <person name="Ito T."/>
            <person name="Ito Y."/>
            <person name="Ito Y."/>
            <person name="Iwabuchi A."/>
            <person name="Kamiya K."/>
            <person name="Karasawa W."/>
            <person name="Kurita K."/>
            <person name="Katagiri S."/>
            <person name="Kikuta A."/>
            <person name="Kobayashi H."/>
            <person name="Kobayashi N."/>
            <person name="Machita K."/>
            <person name="Maehara T."/>
            <person name="Masukawa M."/>
            <person name="Mizubayashi T."/>
            <person name="Mukai Y."/>
            <person name="Nagasaki H."/>
            <person name="Nagata Y."/>
            <person name="Naito S."/>
            <person name="Nakashima M."/>
            <person name="Nakama Y."/>
            <person name="Nakamichi Y."/>
            <person name="Nakamura M."/>
            <person name="Meguro A."/>
            <person name="Negishi M."/>
            <person name="Ohta I."/>
            <person name="Ohta T."/>
            <person name="Okamoto M."/>
            <person name="Ono N."/>
            <person name="Saji S."/>
            <person name="Sakaguchi M."/>
            <person name="Sakai K."/>
            <person name="Shibata M."/>
            <person name="Shimokawa T."/>
            <person name="Song J."/>
            <person name="Takazaki Y."/>
            <person name="Terasawa K."/>
            <person name="Tsugane M."/>
            <person name="Tsuji K."/>
            <person name="Ueda S."/>
            <person name="Waki K."/>
            <person name="Yamagata H."/>
            <person name="Yamamoto M."/>
            <person name="Yamamoto S."/>
            <person name="Yamane H."/>
            <person name="Yoshiki S."/>
            <person name="Yoshihara R."/>
            <person name="Yukawa K."/>
            <person name="Zhong H."/>
            <person name="Yano M."/>
            <person name="Yuan Q."/>
            <person name="Ouyang S."/>
            <person name="Liu J."/>
            <person name="Jones K.M."/>
            <person name="Gansberger K."/>
            <person name="Moffat K."/>
            <person name="Hill J."/>
            <person name="Bera J."/>
            <person name="Fadrosh D."/>
            <person name="Jin S."/>
            <person name="Johri S."/>
            <person name="Kim M."/>
            <person name="Overton L."/>
            <person name="Reardon M."/>
            <person name="Tsitrin T."/>
            <person name="Vuong H."/>
            <person name="Weaver B."/>
            <person name="Ciecko A."/>
            <person name="Tallon L."/>
            <person name="Jackson J."/>
            <person name="Pai G."/>
            <person name="Aken S.V."/>
            <person name="Utterback T."/>
            <person name="Reidmuller S."/>
            <person name="Feldblyum T."/>
            <person name="Hsiao J."/>
            <person name="Zismann V."/>
            <person name="Iobst S."/>
            <person name="de Vazeille A.R."/>
            <person name="Buell C.R."/>
            <person name="Ying K."/>
            <person name="Li Y."/>
            <person name="Lu T."/>
            <person name="Huang Y."/>
            <person name="Zhao Q."/>
            <person name="Feng Q."/>
            <person name="Zhang L."/>
            <person name="Zhu J."/>
            <person name="Weng Q."/>
            <person name="Mu J."/>
            <person name="Lu Y."/>
            <person name="Fan D."/>
            <person name="Liu Y."/>
            <person name="Guan J."/>
            <person name="Zhang Y."/>
            <person name="Yu S."/>
            <person name="Liu X."/>
            <person name="Zhang Y."/>
            <person name="Hong G."/>
            <person name="Han B."/>
            <person name="Choisne N."/>
            <person name="Demange N."/>
            <person name="Orjeda G."/>
            <person name="Samain S."/>
            <person name="Cattolico L."/>
            <person name="Pelletier E."/>
            <person name="Couloux A."/>
            <person name="Segurens B."/>
            <person name="Wincker P."/>
            <person name="D'Hont A."/>
            <person name="Scarpelli C."/>
            <person name="Weissenbach J."/>
            <person name="Salanoubat M."/>
            <person name="Quetier F."/>
            <person name="Yu Y."/>
            <person name="Kim H.R."/>
            <person name="Rambo T."/>
            <person name="Currie J."/>
            <person name="Collura K."/>
            <person name="Luo M."/>
            <person name="Yang T."/>
            <person name="Ammiraju J.S.S."/>
            <person name="Engler F."/>
            <person name="Soderlund C."/>
            <person name="Wing R.A."/>
            <person name="Palmer L.E."/>
            <person name="de la Bastide M."/>
            <person name="Spiegel L."/>
            <person name="Nascimento L."/>
            <person name="Zutavern T."/>
            <person name="O'Shaughnessy A."/>
            <person name="Dike S."/>
            <person name="Dedhia N."/>
            <person name="Preston R."/>
            <person name="Balija V."/>
            <person name="McCombie W.R."/>
            <person name="Chow T."/>
            <person name="Chen H."/>
            <person name="Chung M."/>
            <person name="Chen C."/>
            <person name="Shaw J."/>
            <person name="Wu H."/>
            <person name="Hsiao K."/>
            <person name="Chao Y."/>
            <person name="Chu M."/>
            <person name="Cheng C."/>
            <person name="Hour A."/>
            <person name="Lee P."/>
            <person name="Lin S."/>
            <person name="Lin Y."/>
            <person name="Liou J."/>
            <person name="Liu S."/>
            <person name="Hsing Y."/>
            <person name="Raghuvanshi S."/>
            <person name="Mohanty A."/>
            <person name="Bharti A.K."/>
            <person name="Gaur A."/>
            <person name="Gupta V."/>
            <person name="Kumar D."/>
            <person name="Ravi V."/>
            <person name="Vij S."/>
            <person name="Kapur A."/>
            <person name="Khurana P."/>
            <person name="Khurana P."/>
            <person name="Khurana J.P."/>
            <person name="Tyagi A.K."/>
            <person name="Gaikwad K."/>
            <person name="Singh A."/>
            <person name="Dalal V."/>
            <person name="Srivastava S."/>
            <person name="Dixit A."/>
            <person name="Pal A.K."/>
            <person name="Ghazi I.A."/>
            <person name="Yadav M."/>
            <person name="Pandit A."/>
            <person name="Bhargava A."/>
            <person name="Sureshbabu K."/>
            <person name="Batra K."/>
            <person name="Sharma T.R."/>
            <person name="Mohapatra T."/>
            <person name="Singh N.K."/>
            <person name="Messing J."/>
            <person name="Nelson A.B."/>
            <person name="Fuks G."/>
            <person name="Kavchok S."/>
            <person name="Keizer G."/>
            <person name="Linton E."/>
            <person name="Llaca V."/>
            <person name="Song R."/>
            <person name="Tanyolac B."/>
            <person name="Young S."/>
            <person name="Ho-Il K."/>
            <person name="Hahn J.H."/>
            <person name="Sangsakoo G."/>
            <person name="Vanavichit A."/>
            <person name="de Mattos Luiz.A.T."/>
            <person name="Zimmer P.D."/>
            <person name="Malone G."/>
            <person name="Dellagostin O."/>
            <person name="de Oliveira A.C."/>
            <person name="Bevan M."/>
            <person name="Bancroft I."/>
            <person name="Minx P."/>
            <person name="Cordum H."/>
            <person name="Wilson R."/>
            <person name="Cheng Z."/>
            <person name="Jin W."/>
            <person name="Jiang J."/>
            <person name="Leong S.A."/>
            <person name="Iwama H."/>
            <person name="Gojobori T."/>
            <person name="Itoh T."/>
            <person name="Niimura Y."/>
            <person name="Fujii Y."/>
            <person name="Habara T."/>
            <person name="Sakai H."/>
            <person name="Sato Y."/>
            <person name="Wilson G."/>
            <person name="Kumar K."/>
            <person name="McCouch S."/>
            <person name="Juretic N."/>
            <person name="Hoen D."/>
            <person name="Wright S."/>
            <person name="Bruskiewich R."/>
            <person name="Bureau T."/>
            <person name="Miyao A."/>
            <person name="Hirochika H."/>
            <person name="Nishikawa T."/>
            <person name="Kadowaki K."/>
            <person name="Sugiura M."/>
            <person name="Burr B."/>
            <person name="Sasaki T."/>
        </authorList>
    </citation>
    <scope>NUCLEOTIDE SEQUENCE [LARGE SCALE GENOMIC DNA]</scope>
    <source>
        <strain evidence="3">cv. Nipponbare</strain>
    </source>
</reference>
<accession>Q6EP53</accession>
<dbReference type="EMBL" id="AP006161">
    <property type="protein sequence ID" value="BAD29567.1"/>
    <property type="molecule type" value="Genomic_DNA"/>
</dbReference>
<dbReference type="Proteomes" id="UP000000763">
    <property type="component" value="Chromosome 2"/>
</dbReference>
<feature type="region of interest" description="Disordered" evidence="1">
    <location>
        <begin position="33"/>
        <end position="70"/>
    </location>
</feature>
<sequence>MDWVCISRQPRTFASMARVMLGREKCHEKSRKKYTEGGRAANGWGGGPAGAGIRRPASCRRRQRHRPHPRCSRRGSLLLLLFPLSGVAGGGFLHRAPLDAGDADGGGAAPRHVAAVDDPRAVEEHGDQEPAANGSDQAAAANGGNQAVAANGWPPRWPAACSAGEVRMMPSSCI</sequence>
<organism evidence="2 3">
    <name type="scientific">Oryza sativa subsp. japonica</name>
    <name type="common">Rice</name>
    <dbReference type="NCBI Taxonomy" id="39947"/>
    <lineage>
        <taxon>Eukaryota</taxon>
        <taxon>Viridiplantae</taxon>
        <taxon>Streptophyta</taxon>
        <taxon>Embryophyta</taxon>
        <taxon>Tracheophyta</taxon>
        <taxon>Spermatophyta</taxon>
        <taxon>Magnoliopsida</taxon>
        <taxon>Liliopsida</taxon>
        <taxon>Poales</taxon>
        <taxon>Poaceae</taxon>
        <taxon>BOP clade</taxon>
        <taxon>Oryzoideae</taxon>
        <taxon>Oryzeae</taxon>
        <taxon>Oryzinae</taxon>
        <taxon>Oryza</taxon>
        <taxon>Oryza sativa</taxon>
    </lineage>
</organism>
<protein>
    <submittedName>
        <fullName evidence="2">Uncharacterized protein</fullName>
    </submittedName>
</protein>
<evidence type="ECO:0000313" key="3">
    <source>
        <dbReference type="Proteomes" id="UP000000763"/>
    </source>
</evidence>
<evidence type="ECO:0000313" key="2">
    <source>
        <dbReference type="EMBL" id="BAD29567.1"/>
    </source>
</evidence>
<feature type="region of interest" description="Disordered" evidence="1">
    <location>
        <begin position="121"/>
        <end position="141"/>
    </location>
</feature>